<evidence type="ECO:0000256" key="1">
    <source>
        <dbReference type="ARBA" id="ARBA00004651"/>
    </source>
</evidence>
<proteinExistence type="inferred from homology"/>
<keyword evidence="13" id="KW-1185">Reference proteome</keyword>
<feature type="transmembrane region" description="Helical" evidence="10">
    <location>
        <begin position="39"/>
        <end position="59"/>
    </location>
</feature>
<dbReference type="AlphaFoldDB" id="A0A8S3SZR5"/>
<evidence type="ECO:0000256" key="6">
    <source>
        <dbReference type="ARBA" id="ARBA00023136"/>
    </source>
</evidence>
<sequence>MEEEYMVTIQNFKMHQEQLMYSNYSSIKVADMNQQIPTVIYILVLIITGVIGNSTALFIFTKFYKESTYRVFVRSLSFVDLMVCMTHMPLEIMYLLKLSWFYNEAACKTYRYFDYCLNYLSIVLIVLIAIERYLKICKPLSKWQISAKLSNKLSVLGILIAAVAALPRIFTNGNHVIVVENVTLIACGVDHEDQYETVSFVIYFSIVGLMYVSVTVFLTFAYSSIIKTIFQRQNNLFRGQPSKHLSTIVTNIRRSSDQNNEQETSFDQEIIQAKRASVRTTKTLFIITVTFVLAHMPFVIMSFVVGLDSSISANLKNPKLSLYQIGMRLYMVNNVINPIVYGLTDTRFQRAGRYIYQNCNCKKGIVHANSSIS</sequence>
<keyword evidence="4 10" id="KW-1133">Transmembrane helix</keyword>
<dbReference type="PANTHER" id="PTHR24230:SF158">
    <property type="entry name" value="G-PROTEIN COUPLED RECEPTORS FAMILY 1 PROFILE DOMAIN-CONTAINING PROTEIN"/>
    <property type="match status" value="1"/>
</dbReference>
<evidence type="ECO:0000256" key="8">
    <source>
        <dbReference type="ARBA" id="ARBA00023224"/>
    </source>
</evidence>
<comment type="caution">
    <text evidence="12">The sequence shown here is derived from an EMBL/GenBank/DDBJ whole genome shotgun (WGS) entry which is preliminary data.</text>
</comment>
<dbReference type="EMBL" id="CAJPWZ010001916">
    <property type="protein sequence ID" value="CAG2226529.1"/>
    <property type="molecule type" value="Genomic_DNA"/>
</dbReference>
<evidence type="ECO:0000256" key="7">
    <source>
        <dbReference type="ARBA" id="ARBA00023170"/>
    </source>
</evidence>
<name>A0A8S3SZR5_MYTED</name>
<feature type="domain" description="G-protein coupled receptors family 1 profile" evidence="11">
    <location>
        <begin position="52"/>
        <end position="341"/>
    </location>
</feature>
<comment type="subcellular location">
    <subcellularLocation>
        <location evidence="1">Cell membrane</location>
        <topology evidence="1">Multi-pass membrane protein</topology>
    </subcellularLocation>
</comment>
<comment type="similarity">
    <text evidence="9">Belongs to the G-protein coupled receptor 1 family.</text>
</comment>
<dbReference type="GO" id="GO:0005886">
    <property type="term" value="C:plasma membrane"/>
    <property type="evidence" value="ECO:0007669"/>
    <property type="project" value="UniProtKB-SubCell"/>
</dbReference>
<keyword evidence="3 9" id="KW-0812">Transmembrane</keyword>
<evidence type="ECO:0000259" key="11">
    <source>
        <dbReference type="PROSITE" id="PS50262"/>
    </source>
</evidence>
<dbReference type="GO" id="GO:0007218">
    <property type="term" value="P:neuropeptide signaling pathway"/>
    <property type="evidence" value="ECO:0007669"/>
    <property type="project" value="TreeGrafter"/>
</dbReference>
<dbReference type="InterPro" id="IPR000276">
    <property type="entry name" value="GPCR_Rhodpsn"/>
</dbReference>
<reference evidence="12" key="1">
    <citation type="submission" date="2021-03" db="EMBL/GenBank/DDBJ databases">
        <authorList>
            <person name="Bekaert M."/>
        </authorList>
    </citation>
    <scope>NUCLEOTIDE SEQUENCE</scope>
</reference>
<keyword evidence="5 9" id="KW-0297">G-protein coupled receptor</keyword>
<keyword evidence="6 10" id="KW-0472">Membrane</keyword>
<gene>
    <name evidence="12" type="ORF">MEDL_39601</name>
</gene>
<evidence type="ECO:0000256" key="10">
    <source>
        <dbReference type="SAM" id="Phobius"/>
    </source>
</evidence>
<organism evidence="12 13">
    <name type="scientific">Mytilus edulis</name>
    <name type="common">Blue mussel</name>
    <dbReference type="NCBI Taxonomy" id="6550"/>
    <lineage>
        <taxon>Eukaryota</taxon>
        <taxon>Metazoa</taxon>
        <taxon>Spiralia</taxon>
        <taxon>Lophotrochozoa</taxon>
        <taxon>Mollusca</taxon>
        <taxon>Bivalvia</taxon>
        <taxon>Autobranchia</taxon>
        <taxon>Pteriomorphia</taxon>
        <taxon>Mytilida</taxon>
        <taxon>Mytiloidea</taxon>
        <taxon>Mytilidae</taxon>
        <taxon>Mytilinae</taxon>
        <taxon>Mytilus</taxon>
    </lineage>
</organism>
<dbReference type="Pfam" id="PF00001">
    <property type="entry name" value="7tm_1"/>
    <property type="match status" value="1"/>
</dbReference>
<evidence type="ECO:0000313" key="12">
    <source>
        <dbReference type="EMBL" id="CAG2226529.1"/>
    </source>
</evidence>
<evidence type="ECO:0000256" key="5">
    <source>
        <dbReference type="ARBA" id="ARBA00023040"/>
    </source>
</evidence>
<dbReference type="GO" id="GO:0008528">
    <property type="term" value="F:G protein-coupled peptide receptor activity"/>
    <property type="evidence" value="ECO:0007669"/>
    <property type="project" value="TreeGrafter"/>
</dbReference>
<dbReference type="PROSITE" id="PS00237">
    <property type="entry name" value="G_PROTEIN_RECEP_F1_1"/>
    <property type="match status" value="1"/>
</dbReference>
<feature type="transmembrane region" description="Helical" evidence="10">
    <location>
        <begin position="71"/>
        <end position="90"/>
    </location>
</feature>
<evidence type="ECO:0000256" key="2">
    <source>
        <dbReference type="ARBA" id="ARBA00022475"/>
    </source>
</evidence>
<keyword evidence="7 9" id="KW-0675">Receptor</keyword>
<keyword evidence="8 9" id="KW-0807">Transducer</keyword>
<feature type="transmembrane region" description="Helical" evidence="10">
    <location>
        <begin position="151"/>
        <end position="170"/>
    </location>
</feature>
<feature type="transmembrane region" description="Helical" evidence="10">
    <location>
        <begin position="200"/>
        <end position="222"/>
    </location>
</feature>
<dbReference type="Gene3D" id="1.20.1070.10">
    <property type="entry name" value="Rhodopsin 7-helix transmembrane proteins"/>
    <property type="match status" value="1"/>
</dbReference>
<feature type="transmembrane region" description="Helical" evidence="10">
    <location>
        <begin position="325"/>
        <end position="344"/>
    </location>
</feature>
<dbReference type="Proteomes" id="UP000683360">
    <property type="component" value="Unassembled WGS sequence"/>
</dbReference>
<evidence type="ECO:0000256" key="9">
    <source>
        <dbReference type="RuleBase" id="RU000688"/>
    </source>
</evidence>
<evidence type="ECO:0000313" key="13">
    <source>
        <dbReference type="Proteomes" id="UP000683360"/>
    </source>
</evidence>
<dbReference type="CDD" id="cd00637">
    <property type="entry name" value="7tm_classA_rhodopsin-like"/>
    <property type="match status" value="1"/>
</dbReference>
<dbReference type="PRINTS" id="PR00237">
    <property type="entry name" value="GPCRRHODOPSN"/>
</dbReference>
<evidence type="ECO:0000256" key="3">
    <source>
        <dbReference type="ARBA" id="ARBA00022692"/>
    </source>
</evidence>
<feature type="transmembrane region" description="Helical" evidence="10">
    <location>
        <begin position="284"/>
        <end position="305"/>
    </location>
</feature>
<feature type="transmembrane region" description="Helical" evidence="10">
    <location>
        <begin position="110"/>
        <end position="130"/>
    </location>
</feature>
<protein>
    <submittedName>
        <fullName evidence="12">GNRHR</fullName>
    </submittedName>
</protein>
<dbReference type="OrthoDB" id="10005568at2759"/>
<dbReference type="InterPro" id="IPR017452">
    <property type="entry name" value="GPCR_Rhodpsn_7TM"/>
</dbReference>
<accession>A0A8S3SZR5</accession>
<evidence type="ECO:0000256" key="4">
    <source>
        <dbReference type="ARBA" id="ARBA00022989"/>
    </source>
</evidence>
<dbReference type="SUPFAM" id="SSF81321">
    <property type="entry name" value="Family A G protein-coupled receptor-like"/>
    <property type="match status" value="1"/>
</dbReference>
<keyword evidence="2" id="KW-1003">Cell membrane</keyword>
<dbReference type="PANTHER" id="PTHR24230">
    <property type="entry name" value="G-PROTEIN COUPLED RECEPTOR"/>
    <property type="match status" value="1"/>
</dbReference>
<dbReference type="PROSITE" id="PS50262">
    <property type="entry name" value="G_PROTEIN_RECEP_F1_2"/>
    <property type="match status" value="1"/>
</dbReference>